<dbReference type="RefSeq" id="WP_380634640.1">
    <property type="nucleotide sequence ID" value="NZ_JBHSQO010000006.1"/>
</dbReference>
<accession>A0ABW1P1J9</accession>
<sequence>MITEEMRAAAAVRAQQTRAPADRPSKRRCAEEPGSLPVVRVAVRGLDVRAAGAGGGSHKFRGYASVTATGYEMYDWAGPYTELVDVGAFAVTLSRSDLDVPLVLQHESLRRIARTTSGSLSLTEDDTGLLVEADLDPDDHDVQYIVPKLTRGDIDEMSFKFRITSGQWSPDWTEYHIKEVDLHRGDVAIVGYGASPHTAGAGLRAPAPDPLTLVRGLPDDQARVAFEALRARLAPDPTPSAVRITDEDVQLRVL</sequence>
<organism evidence="6 7">
    <name type="scientific">Saccharothrix lopnurensis</name>
    <dbReference type="NCBI Taxonomy" id="1670621"/>
    <lineage>
        <taxon>Bacteria</taxon>
        <taxon>Bacillati</taxon>
        <taxon>Actinomycetota</taxon>
        <taxon>Actinomycetes</taxon>
        <taxon>Pseudonocardiales</taxon>
        <taxon>Pseudonocardiaceae</taxon>
        <taxon>Saccharothrix</taxon>
    </lineage>
</organism>
<keyword evidence="3" id="KW-0378">Hydrolase</keyword>
<dbReference type="EMBL" id="JBHSQO010000006">
    <property type="protein sequence ID" value="MFC6089454.1"/>
    <property type="molecule type" value="Genomic_DNA"/>
</dbReference>
<evidence type="ECO:0000256" key="3">
    <source>
        <dbReference type="ARBA" id="ARBA00022801"/>
    </source>
</evidence>
<evidence type="ECO:0000256" key="2">
    <source>
        <dbReference type="ARBA" id="ARBA00022670"/>
    </source>
</evidence>
<keyword evidence="7" id="KW-1185">Reference proteome</keyword>
<dbReference type="InterPro" id="IPR054613">
    <property type="entry name" value="Peptidase_S78_dom"/>
</dbReference>
<dbReference type="GO" id="GO:0006508">
    <property type="term" value="P:proteolysis"/>
    <property type="evidence" value="ECO:0007669"/>
    <property type="project" value="UniProtKB-KW"/>
</dbReference>
<feature type="domain" description="Prohead serine protease" evidence="5">
    <location>
        <begin position="46"/>
        <end position="198"/>
    </location>
</feature>
<gene>
    <name evidence="6" type="ORF">ACFP3R_09255</name>
</gene>
<name>A0ABW1P1J9_9PSEU</name>
<evidence type="ECO:0000259" key="5">
    <source>
        <dbReference type="Pfam" id="PF04586"/>
    </source>
</evidence>
<keyword evidence="1" id="KW-1188">Viral release from host cell</keyword>
<evidence type="ECO:0000313" key="6">
    <source>
        <dbReference type="EMBL" id="MFC6089454.1"/>
    </source>
</evidence>
<proteinExistence type="predicted"/>
<evidence type="ECO:0000313" key="7">
    <source>
        <dbReference type="Proteomes" id="UP001596220"/>
    </source>
</evidence>
<protein>
    <submittedName>
        <fullName evidence="6">HK97 family phage prohead protease</fullName>
    </submittedName>
</protein>
<feature type="region of interest" description="Disordered" evidence="4">
    <location>
        <begin position="11"/>
        <end position="32"/>
    </location>
</feature>
<evidence type="ECO:0000256" key="1">
    <source>
        <dbReference type="ARBA" id="ARBA00022612"/>
    </source>
</evidence>
<dbReference type="NCBIfam" id="TIGR01543">
    <property type="entry name" value="proheadase_HK97"/>
    <property type="match status" value="1"/>
</dbReference>
<comment type="caution">
    <text evidence="6">The sequence shown here is derived from an EMBL/GenBank/DDBJ whole genome shotgun (WGS) entry which is preliminary data.</text>
</comment>
<dbReference type="Pfam" id="PF04586">
    <property type="entry name" value="Peptidase_S78"/>
    <property type="match status" value="1"/>
</dbReference>
<evidence type="ECO:0000256" key="4">
    <source>
        <dbReference type="SAM" id="MobiDB-lite"/>
    </source>
</evidence>
<dbReference type="GO" id="GO:0008233">
    <property type="term" value="F:peptidase activity"/>
    <property type="evidence" value="ECO:0007669"/>
    <property type="project" value="UniProtKB-KW"/>
</dbReference>
<dbReference type="InterPro" id="IPR006433">
    <property type="entry name" value="Prohead_protease"/>
</dbReference>
<dbReference type="Proteomes" id="UP001596220">
    <property type="component" value="Unassembled WGS sequence"/>
</dbReference>
<reference evidence="7" key="1">
    <citation type="journal article" date="2019" name="Int. J. Syst. Evol. Microbiol.">
        <title>The Global Catalogue of Microorganisms (GCM) 10K type strain sequencing project: providing services to taxonomists for standard genome sequencing and annotation.</title>
        <authorList>
            <consortium name="The Broad Institute Genomics Platform"/>
            <consortium name="The Broad Institute Genome Sequencing Center for Infectious Disease"/>
            <person name="Wu L."/>
            <person name="Ma J."/>
        </authorList>
    </citation>
    <scope>NUCLEOTIDE SEQUENCE [LARGE SCALE GENOMIC DNA]</scope>
    <source>
        <strain evidence="7">CGMCC 4.7246</strain>
    </source>
</reference>
<keyword evidence="2 6" id="KW-0645">Protease</keyword>
<feature type="compositionally biased region" description="Basic and acidic residues" evidence="4">
    <location>
        <begin position="20"/>
        <end position="31"/>
    </location>
</feature>